<evidence type="ECO:0000313" key="2">
    <source>
        <dbReference type="WBParaSite" id="JU765_v2.g14432.t1"/>
    </source>
</evidence>
<sequence>MDNPDGLTGIAGDRKFIDAYYVYRKSEDDLESIDHEGKNMKTRKKTELVCLKYYLKALDHCFTEIIISSNEETKIHYLDYIRWNRDIIAGQLDYFKCIPHLQDFRSIITDYGNVCKEIIEKNFQLTYEEESIVNQYVHAYECVRRYDNKYRESYKKALQHTGRLFINYINILKTRGYTKELDRDDVTFEDFQNEAKDLVKRLKDVDVYLKKNVQEAFELFKEYREFDDGCAKTNDELIAKALKLAHSRATENVLQTALRNIKEAIEHIQHVMAERIAEAWEVGKLCLNPILNPIETGKNIIHAVWHPKKTLKEIIRCANEKPWKFGILIAAGVIGVAGIAAAIVVFSPLIAIPLSGTAATAIGGAFGTIGVGAALTTMAASARAARATDEAEQKIAIQEAKEAALIAKNEEEGRKLAEDVLDNYIRREELRKAREETERAIRERRLEKEKQEERKRQIASMSQQQLEMEESHLKDFAAEIQTEVEKAQNRMKQGHAEFRLKECAGPTARKYCKKM</sequence>
<dbReference type="Proteomes" id="UP000887576">
    <property type="component" value="Unplaced"/>
</dbReference>
<reference evidence="2" key="1">
    <citation type="submission" date="2022-11" db="UniProtKB">
        <authorList>
            <consortium name="WormBaseParasite"/>
        </authorList>
    </citation>
    <scope>IDENTIFICATION</scope>
</reference>
<organism evidence="1 2">
    <name type="scientific">Panagrolaimus sp. JU765</name>
    <dbReference type="NCBI Taxonomy" id="591449"/>
    <lineage>
        <taxon>Eukaryota</taxon>
        <taxon>Metazoa</taxon>
        <taxon>Ecdysozoa</taxon>
        <taxon>Nematoda</taxon>
        <taxon>Chromadorea</taxon>
        <taxon>Rhabditida</taxon>
        <taxon>Tylenchina</taxon>
        <taxon>Panagrolaimomorpha</taxon>
        <taxon>Panagrolaimoidea</taxon>
        <taxon>Panagrolaimidae</taxon>
        <taxon>Panagrolaimus</taxon>
    </lineage>
</organism>
<dbReference type="WBParaSite" id="JU765_v2.g14432.t1">
    <property type="protein sequence ID" value="JU765_v2.g14432.t1"/>
    <property type="gene ID" value="JU765_v2.g14432"/>
</dbReference>
<accession>A0AC34QAD1</accession>
<name>A0AC34QAD1_9BILA</name>
<protein>
    <submittedName>
        <fullName evidence="2">Uncharacterized protein</fullName>
    </submittedName>
</protein>
<proteinExistence type="predicted"/>
<evidence type="ECO:0000313" key="1">
    <source>
        <dbReference type="Proteomes" id="UP000887576"/>
    </source>
</evidence>